<dbReference type="Proteomes" id="UP001328107">
    <property type="component" value="Unassembled WGS sequence"/>
</dbReference>
<protein>
    <submittedName>
        <fullName evidence="1">Uncharacterized protein</fullName>
    </submittedName>
</protein>
<name>A0AAN4ZDN4_9BILA</name>
<dbReference type="EMBL" id="BTRK01000002">
    <property type="protein sequence ID" value="GMR39292.1"/>
    <property type="molecule type" value="Genomic_DNA"/>
</dbReference>
<evidence type="ECO:0000313" key="1">
    <source>
        <dbReference type="EMBL" id="GMR39292.1"/>
    </source>
</evidence>
<feature type="non-terminal residue" evidence="1">
    <location>
        <position position="1"/>
    </location>
</feature>
<accession>A0AAN4ZDN4</accession>
<keyword evidence="2" id="KW-1185">Reference proteome</keyword>
<reference evidence="2" key="1">
    <citation type="submission" date="2022-10" db="EMBL/GenBank/DDBJ databases">
        <title>Genome assembly of Pristionchus species.</title>
        <authorList>
            <person name="Yoshida K."/>
            <person name="Sommer R.J."/>
        </authorList>
    </citation>
    <scope>NUCLEOTIDE SEQUENCE [LARGE SCALE GENOMIC DNA]</scope>
    <source>
        <strain evidence="2">RS5460</strain>
    </source>
</reference>
<organism evidence="1 2">
    <name type="scientific">Pristionchus mayeri</name>
    <dbReference type="NCBI Taxonomy" id="1317129"/>
    <lineage>
        <taxon>Eukaryota</taxon>
        <taxon>Metazoa</taxon>
        <taxon>Ecdysozoa</taxon>
        <taxon>Nematoda</taxon>
        <taxon>Chromadorea</taxon>
        <taxon>Rhabditida</taxon>
        <taxon>Rhabditina</taxon>
        <taxon>Diplogasteromorpha</taxon>
        <taxon>Diplogasteroidea</taxon>
        <taxon>Neodiplogasteridae</taxon>
        <taxon>Pristionchus</taxon>
    </lineage>
</organism>
<feature type="non-terminal residue" evidence="1">
    <location>
        <position position="91"/>
    </location>
</feature>
<evidence type="ECO:0000313" key="2">
    <source>
        <dbReference type="Proteomes" id="UP001328107"/>
    </source>
</evidence>
<sequence length="91" mass="10281">SQFNNLLCFSCVVDGGHGGHVVKYNVNLDIIRNELRLEVRNISSQVEFKKKTMLNNADQLIQLIQTRKQKLSDSTIPSHVLAQVDTITSEQ</sequence>
<gene>
    <name evidence="1" type="ORF">PMAYCL1PPCAC_09487</name>
</gene>
<proteinExistence type="predicted"/>
<dbReference type="AlphaFoldDB" id="A0AAN4ZDN4"/>
<comment type="caution">
    <text evidence="1">The sequence shown here is derived from an EMBL/GenBank/DDBJ whole genome shotgun (WGS) entry which is preliminary data.</text>
</comment>